<dbReference type="PROSITE" id="PS00678">
    <property type="entry name" value="WD_REPEATS_1"/>
    <property type="match status" value="2"/>
</dbReference>
<dbReference type="PRINTS" id="PR00319">
    <property type="entry name" value="GPROTEINB"/>
</dbReference>
<feature type="repeat" description="WD" evidence="5">
    <location>
        <begin position="109"/>
        <end position="150"/>
    </location>
</feature>
<dbReference type="SUPFAM" id="SSF50978">
    <property type="entry name" value="WD40 repeat-like"/>
    <property type="match status" value="1"/>
</dbReference>
<dbReference type="PANTHER" id="PTHR19848">
    <property type="entry name" value="WD40 REPEAT PROTEIN"/>
    <property type="match status" value="1"/>
</dbReference>
<dbReference type="STRING" id="133381.A0A2T9ZKC9"/>
<sequence length="426" mass="46803">MSTNTDEKASEAPMILVQFQSAEGVETGPMLSIPTDSTLDQLRLVINNLLENDENLPYSFYVDGEELLDSIKTTIQASSERSTEDKINIVYQPQALFRVKTVTRCTSTLSGHTEAVLSVSFSPDGSQLASGSGDTTVRLWDLSTETPQFTCKGHTNWVLYTSWSPNGKILASGGMDNTVRLWDPQTGLQIGGHTAAVTCVCWGGDGNLYTSSQDKTIKVWNSQGKLIKTLSGHAHWVNSLAISSGFVLRTGANDHTGKKYDSPEEAKARALERYNELVGSRSERLVSGSDDFTMYLWDPKNSKKPIARLVGHQKLVNHVGFSPDGRYIASASFDNSVKIWDGVTGKFIASLRGHVGPVYQVSWSSDSRMLISSSRDSTIKLWDVKTKKIKMDLPGHLDEVFAVDWSPSGDKVASGGKDRVLKIWRN</sequence>
<evidence type="ECO:0000256" key="3">
    <source>
        <dbReference type="ARBA" id="ARBA00022737"/>
    </source>
</evidence>
<keyword evidence="4" id="KW-0539">Nucleus</keyword>
<dbReference type="InterPro" id="IPR036322">
    <property type="entry name" value="WD40_repeat_dom_sf"/>
</dbReference>
<accession>A0A2T9ZKC9</accession>
<dbReference type="PROSITE" id="PS50294">
    <property type="entry name" value="WD_REPEATS_REGION"/>
    <property type="match status" value="6"/>
</dbReference>
<dbReference type="PRINTS" id="PR00320">
    <property type="entry name" value="GPROTEINBRPT"/>
</dbReference>
<feature type="domain" description="NLE" evidence="6">
    <location>
        <begin position="15"/>
        <end position="75"/>
    </location>
</feature>
<dbReference type="GO" id="GO:0005730">
    <property type="term" value="C:nucleolus"/>
    <property type="evidence" value="ECO:0007669"/>
    <property type="project" value="UniProtKB-SubCell"/>
</dbReference>
<organism evidence="7 8">
    <name type="scientific">Smittium megazygosporum</name>
    <dbReference type="NCBI Taxonomy" id="133381"/>
    <lineage>
        <taxon>Eukaryota</taxon>
        <taxon>Fungi</taxon>
        <taxon>Fungi incertae sedis</taxon>
        <taxon>Zoopagomycota</taxon>
        <taxon>Kickxellomycotina</taxon>
        <taxon>Harpellomycetes</taxon>
        <taxon>Harpellales</taxon>
        <taxon>Legeriomycetaceae</taxon>
        <taxon>Smittium</taxon>
    </lineage>
</organism>
<evidence type="ECO:0000256" key="1">
    <source>
        <dbReference type="ARBA" id="ARBA00004604"/>
    </source>
</evidence>
<dbReference type="EMBL" id="MBFS01000045">
    <property type="protein sequence ID" value="PVV05049.1"/>
    <property type="molecule type" value="Genomic_DNA"/>
</dbReference>
<dbReference type="InterPro" id="IPR015943">
    <property type="entry name" value="WD40/YVTN_repeat-like_dom_sf"/>
</dbReference>
<dbReference type="InterPro" id="IPR012972">
    <property type="entry name" value="NLE"/>
</dbReference>
<feature type="repeat" description="WD" evidence="5">
    <location>
        <begin position="309"/>
        <end position="350"/>
    </location>
</feature>
<evidence type="ECO:0000259" key="6">
    <source>
        <dbReference type="Pfam" id="PF08154"/>
    </source>
</evidence>
<dbReference type="InterPro" id="IPR001632">
    <property type="entry name" value="WD40_G-protein_beta-like"/>
</dbReference>
<keyword evidence="2 5" id="KW-0853">WD repeat</keyword>
<feature type="repeat" description="WD" evidence="5">
    <location>
        <begin position="190"/>
        <end position="221"/>
    </location>
</feature>
<feature type="repeat" description="WD" evidence="5">
    <location>
        <begin position="151"/>
        <end position="183"/>
    </location>
</feature>
<dbReference type="CDD" id="cd00200">
    <property type="entry name" value="WD40"/>
    <property type="match status" value="1"/>
</dbReference>
<evidence type="ECO:0000256" key="4">
    <source>
        <dbReference type="ARBA" id="ARBA00023242"/>
    </source>
</evidence>
<proteinExistence type="predicted"/>
<protein>
    <recommendedName>
        <fullName evidence="6">NLE domain-containing protein</fullName>
    </recommendedName>
</protein>
<dbReference type="AlphaFoldDB" id="A0A2T9ZKC9"/>
<dbReference type="PROSITE" id="PS50082">
    <property type="entry name" value="WD_REPEATS_2"/>
    <property type="match status" value="6"/>
</dbReference>
<feature type="repeat" description="WD" evidence="5">
    <location>
        <begin position="393"/>
        <end position="426"/>
    </location>
</feature>
<reference evidence="7 8" key="1">
    <citation type="journal article" date="2018" name="MBio">
        <title>Comparative Genomics Reveals the Core Gene Toolbox for the Fungus-Insect Symbiosis.</title>
        <authorList>
            <person name="Wang Y."/>
            <person name="Stata M."/>
            <person name="Wang W."/>
            <person name="Stajich J.E."/>
            <person name="White M.M."/>
            <person name="Moncalvo J.M."/>
        </authorList>
    </citation>
    <scope>NUCLEOTIDE SEQUENCE [LARGE SCALE GENOMIC DNA]</scope>
    <source>
        <strain evidence="7 8">SC-DP-2</strain>
    </source>
</reference>
<dbReference type="InterPro" id="IPR001680">
    <property type="entry name" value="WD40_rpt"/>
</dbReference>
<dbReference type="Proteomes" id="UP000245609">
    <property type="component" value="Unassembled WGS sequence"/>
</dbReference>
<feature type="repeat" description="WD" evidence="5">
    <location>
        <begin position="351"/>
        <end position="392"/>
    </location>
</feature>
<evidence type="ECO:0000313" key="8">
    <source>
        <dbReference type="Proteomes" id="UP000245609"/>
    </source>
</evidence>
<dbReference type="OrthoDB" id="10267436at2759"/>
<dbReference type="Gene3D" id="2.130.10.10">
    <property type="entry name" value="YVTN repeat-like/Quinoprotein amine dehydrogenase"/>
    <property type="match status" value="1"/>
</dbReference>
<comment type="caution">
    <text evidence="7">The sequence shown here is derived from an EMBL/GenBank/DDBJ whole genome shotgun (WGS) entry which is preliminary data.</text>
</comment>
<dbReference type="GO" id="GO:0000027">
    <property type="term" value="P:ribosomal large subunit assembly"/>
    <property type="evidence" value="ECO:0007669"/>
    <property type="project" value="TreeGrafter"/>
</dbReference>
<dbReference type="SMART" id="SM00320">
    <property type="entry name" value="WD40"/>
    <property type="match status" value="7"/>
</dbReference>
<comment type="subcellular location">
    <subcellularLocation>
        <location evidence="1">Nucleus</location>
        <location evidence="1">Nucleolus</location>
    </subcellularLocation>
</comment>
<keyword evidence="8" id="KW-1185">Reference proteome</keyword>
<keyword evidence="3" id="KW-0677">Repeat</keyword>
<gene>
    <name evidence="7" type="ORF">BB560_000424</name>
</gene>
<dbReference type="InterPro" id="IPR019775">
    <property type="entry name" value="WD40_repeat_CS"/>
</dbReference>
<dbReference type="PANTHER" id="PTHR19848:SF0">
    <property type="entry name" value="NOTCHLESS PROTEIN HOMOLOG 1"/>
    <property type="match status" value="1"/>
</dbReference>
<dbReference type="Pfam" id="PF00400">
    <property type="entry name" value="WD40"/>
    <property type="match status" value="7"/>
</dbReference>
<evidence type="ECO:0000256" key="2">
    <source>
        <dbReference type="ARBA" id="ARBA00022574"/>
    </source>
</evidence>
<dbReference type="Pfam" id="PF08154">
    <property type="entry name" value="NLE"/>
    <property type="match status" value="1"/>
</dbReference>
<dbReference type="InterPro" id="IPR020472">
    <property type="entry name" value="WD40_PAC1"/>
</dbReference>
<evidence type="ECO:0000313" key="7">
    <source>
        <dbReference type="EMBL" id="PVV05049.1"/>
    </source>
</evidence>
<name>A0A2T9ZKC9_9FUNG</name>
<evidence type="ECO:0000256" key="5">
    <source>
        <dbReference type="PROSITE-ProRule" id="PRU00221"/>
    </source>
</evidence>